<dbReference type="InterPro" id="IPR038207">
    <property type="entry name" value="DIX_dom_sf"/>
</dbReference>
<evidence type="ECO:0000313" key="6">
    <source>
        <dbReference type="Proteomes" id="UP000829354"/>
    </source>
</evidence>
<dbReference type="SUPFAM" id="SSF54236">
    <property type="entry name" value="Ubiquitin-like"/>
    <property type="match status" value="1"/>
</dbReference>
<sequence length="453" mass="52244">MTMRSKTFSDRILNDSEFFKWCQKEESRNADSITLYKSILEFESKFKSGSPSLSLLKLARHIHRKYVSLNTGTCNVIEDSTRTEMSKRVHEVCLSLLQNNCFSIFHPVSVKCSEYTDKDSSYILLCAIEQVDTSKWADLMPRYEEDTKTVLDGKSPYIELFDPLKQPLFQHLRSMHTEYSTTTADVSNTWEDTSSTDSSDKGATIWFNDDAIDRSSRHEISQNTVTHESEDDRFAFFNAVCTRLNSLQETKNSSETEEEKKKERSADPYGSDGFAPPPQSTQTHTLRNLPKRFESLYKKKRQQNTTTTDSSGFGSNASDFWSFERYGKSNHGTLERPNRLFPGSNNGFSTLQPKKRSGEIQKLTVELRYENDVPMVAKISANQSVTLRYFRHLFGLHYSDNCRFFFKSTCEDGSAHYQWTLLFQDDDILPVFQNRITAICRMCPPPPEDHHLI</sequence>
<dbReference type="Gene3D" id="2.40.240.130">
    <property type="match status" value="1"/>
</dbReference>
<feature type="compositionally biased region" description="Basic and acidic residues" evidence="3">
    <location>
        <begin position="252"/>
        <end position="266"/>
    </location>
</feature>
<keyword evidence="6" id="KW-1185">Reference proteome</keyword>
<accession>A0AAE9J4P1</accession>
<feature type="region of interest" description="Disordered" evidence="3">
    <location>
        <begin position="332"/>
        <end position="355"/>
    </location>
</feature>
<dbReference type="AlphaFoldDB" id="A0AAE9J4P1"/>
<dbReference type="PROSITE" id="PS50841">
    <property type="entry name" value="DIX"/>
    <property type="match status" value="1"/>
</dbReference>
<evidence type="ECO:0000256" key="1">
    <source>
        <dbReference type="ARBA" id="ARBA00022687"/>
    </source>
</evidence>
<dbReference type="GO" id="GO:0016055">
    <property type="term" value="P:Wnt signaling pathway"/>
    <property type="evidence" value="ECO:0007669"/>
    <property type="project" value="UniProtKB-KW"/>
</dbReference>
<dbReference type="InterPro" id="IPR029071">
    <property type="entry name" value="Ubiquitin-like_domsf"/>
</dbReference>
<dbReference type="InterPro" id="IPR001158">
    <property type="entry name" value="DIX"/>
</dbReference>
<proteinExistence type="predicted"/>
<dbReference type="Pfam" id="PF00778">
    <property type="entry name" value="DIX"/>
    <property type="match status" value="1"/>
</dbReference>
<evidence type="ECO:0000259" key="4">
    <source>
        <dbReference type="PROSITE" id="PS50841"/>
    </source>
</evidence>
<organism evidence="5 6">
    <name type="scientific">Caenorhabditis briggsae</name>
    <dbReference type="NCBI Taxonomy" id="6238"/>
    <lineage>
        <taxon>Eukaryota</taxon>
        <taxon>Metazoa</taxon>
        <taxon>Ecdysozoa</taxon>
        <taxon>Nematoda</taxon>
        <taxon>Chromadorea</taxon>
        <taxon>Rhabditida</taxon>
        <taxon>Rhabditina</taxon>
        <taxon>Rhabditomorpha</taxon>
        <taxon>Rhabditoidea</taxon>
        <taxon>Rhabditidae</taxon>
        <taxon>Peloderinae</taxon>
        <taxon>Caenorhabditis</taxon>
    </lineage>
</organism>
<dbReference type="Proteomes" id="UP000829354">
    <property type="component" value="Chromosome I"/>
</dbReference>
<dbReference type="EMBL" id="CP092620">
    <property type="protein sequence ID" value="UMM13573.1"/>
    <property type="molecule type" value="Genomic_DNA"/>
</dbReference>
<feature type="region of interest" description="Disordered" evidence="3">
    <location>
        <begin position="248"/>
        <end position="288"/>
    </location>
</feature>
<evidence type="ECO:0000313" key="5">
    <source>
        <dbReference type="EMBL" id="UMM13573.1"/>
    </source>
</evidence>
<keyword evidence="1 2" id="KW-0879">Wnt signaling pathway</keyword>
<gene>
    <name evidence="5" type="ORF">L5515_001767</name>
</gene>
<evidence type="ECO:0000256" key="2">
    <source>
        <dbReference type="PROSITE-ProRule" id="PRU00069"/>
    </source>
</evidence>
<reference evidence="5 6" key="1">
    <citation type="submission" date="2022-04" db="EMBL/GenBank/DDBJ databases">
        <title>Chromosome-level reference genomes for two strains of Caenorhabditis briggsae: an improved platform for comparative genomics.</title>
        <authorList>
            <person name="Stevens L."/>
            <person name="Andersen E."/>
        </authorList>
    </citation>
    <scope>NUCLEOTIDE SEQUENCE [LARGE SCALE GENOMIC DNA]</scope>
    <source>
        <strain evidence="5">VX34</strain>
        <tissue evidence="5">Whole-organism</tissue>
    </source>
</reference>
<protein>
    <recommendedName>
        <fullName evidence="4">DIX domain-containing protein</fullName>
    </recommendedName>
</protein>
<dbReference type="FunFam" id="2.40.240.130:FF:000007">
    <property type="entry name" value="Axin-like protein 1"/>
    <property type="match status" value="1"/>
</dbReference>
<evidence type="ECO:0000256" key="3">
    <source>
        <dbReference type="SAM" id="MobiDB-lite"/>
    </source>
</evidence>
<name>A0AAE9J4P1_CAEBR</name>
<feature type="domain" description="DIX" evidence="4">
    <location>
        <begin position="359"/>
        <end position="444"/>
    </location>
</feature>
<feature type="compositionally biased region" description="Polar residues" evidence="3">
    <location>
        <begin position="343"/>
        <end position="352"/>
    </location>
</feature>